<protein>
    <submittedName>
        <fullName evidence="2">Uncharacterized protein</fullName>
    </submittedName>
</protein>
<gene>
    <name evidence="2" type="ORF">BEWA_006220</name>
</gene>
<sequence>MLKNKPHPSVSDSCLKDGKITRENNEPSALHDAFEDAYSTYKSCNFLDASRLLEKVGKNATKLSVTHIASKCYRILGKIHLMQGDALTASQFLSKSDTSLSTLTVLARAAVLEYKSNHNDIALHFAKSLLLYLLESNAINNSKKTIKLHSIFLELLSYSGELLHFDVLLKKFKKDIKYNPLHKRKLLLLAKRIAKTCVFTKDLSNTLNACHKERHEHIIKKIGPINEVHVSQACINFCRELSLNLHRESDIKYTLEIESDTTYETVLCIVKFLVGIDQRGIDPRTSFVQVNVEGSDPLVLNLTKNPCNTDSNTTPSILSHRQGQREIKRRAMNTSEASSVRSHNLKRFWITASYLINLPQSFHIMTSESSNNSSKHSDSHDSESPEFSVYPSDVARFIKYSALHYNLRNAHVILATSNSSCISEKTSRFIMDKKLISLLESKRKWNVLELYLHVLNFLLRHPQLFEKHYPNYAIFVSYLYSTIHKNFCDTFSSNSNYPIIYENNPFKYGKLVGDNDYYEMFSTINFKLGVRLLFILYKGLKLSLSGSFKHDLLFDMETSRGLMRFVFDLCTVNLLQSCAKNIIKTPRPILLRSKIFYISLKMLLLTSKPGNFTDVSYSEKGKSLAFSVKNILELVKNDSNILNYNTFWIKKPLYLFSNKNTHFNHTNYSDRVILRHQNWIKKFYKSLKQSFKHTFFQTGTLETADSIERNMHKKLNTLRKRLFLVLNEFTDLTHIYNIHRYKSPILDWDISRFSWDSVYSIYQNSMSSKEDKSMAMDDKLYFSEVEEILLYATTEISKGERLPKYIGQILFVLCDILSFIAMNLQKTNVQTFTNNDCNSDVAKRFGVTQKSLFTIAISLLYIINNLYECRESIDIAETQFMDDEESPSNSREVIIKDFFGLNAELLNDLHKNFNCFESFSLSKRFSLTFHPLITRILLHSFFIINSELRNLNHLDQGVNGEGHAVSYLLFGIFSQICTAILLSPFNLIFAKDNNGRTKKMGISPLLCIVMNYSDGSGLLNKVINKPTIDIDDLETTGHNLLEQDKLFSFLAILDSFIQIETIYSCSFIKYVDRDLIPESFRKFIQSDLDGNEFTDVHDKLNLGFPLFLFNKLMYLFDIPFIRSFDLELDYLHESVNSTRTINIFNEELISLFSKVAHYRFRIKELDGIKTTTRILIPKGEQDAINEIFQKCFSLVYTKNRDITYSTMSALLSVHLRKNFPIEKPLTYTSVIFLNDRTDKEYISSAKKSFDGSCILFFEDKCSGKIFNFFKTFPDPLILDFNDPSQYHDDRIVLYNKYIDNMNNLLTTQALFDSNNILSTLLTKPSFNFPPSFKGIYMKLIKQYCIIDYAKNYEINDPINLDDVLTQLDTINLASVLMPKSVDIWFCAAIKNFELFLWHSKRYGPTFNDTRSFFPMRNDQSSIIKIIKRTLYLIDITVQTYSYFLSGRNDTSNKLLKNVFIRENIFFGEIDLDSHEFVLRSNRRCKILLFSKCTVLLYLLKIGENIPCRILLDGFSQILGQTGFVFHTCNKGFEKITRNFNSSPNDRVSTFLKNLDSNYKLFYDSEDMETFYLQLKVLERVAKSFYLSKEIYIKLWSRILCGYCDYLAILLRIDYLSHRKNTGDCGPLTSYYSFMHIINSEFMTRFSDGKVQKDILVSFYKLHISRLRLCYLHPEMFYIAFPFRFSNSESESLTVSESELSNSTDFYLLWAKKMQYCCQASNISYNEVINDAFSALLYVTTRCSSDLSYKLYFKLSHYHYRLGNIETSMKFLKETSDKTTFVKQHTTGSVSQDIGYLRNCRKMALFRSRILFDMVYEAIVFSKNHSDKEYTLFSTCLRKLNSMSIDQNSSKAQKNISKPQGTWLFAGFKSITRLDNLVDAIDLSLSSLQKINRKFKQLIQGGDTKSQTFYSLLYVQNVLYNALASSFILLVASCPHFLSLPIVVDIMEPSDVNTIAETELYKEYERVNFNSNEIVESLFSLITEDGHVEDIHGFLKEKNVLHKSSIFVKYGENTATLDMRIVKQLFTLWNVKLFQKPTELSNSIGKSFHSACTKLLYMAPADSIQFKNSKNAALVEGTVVRISDEWISTLRLVSPQKAAAALNEAINKHKDDAKPDQTQI</sequence>
<dbReference type="EMBL" id="CP001670">
    <property type="protein sequence ID" value="AFZ81213.1"/>
    <property type="molecule type" value="Genomic_DNA"/>
</dbReference>
<dbReference type="Proteomes" id="UP000031512">
    <property type="component" value="Chromosome 3"/>
</dbReference>
<dbReference type="eggNOG" id="ENOG502TN34">
    <property type="taxonomic scope" value="Eukaryota"/>
</dbReference>
<evidence type="ECO:0000256" key="1">
    <source>
        <dbReference type="SAM" id="MobiDB-lite"/>
    </source>
</evidence>
<feature type="region of interest" description="Disordered" evidence="1">
    <location>
        <begin position="1"/>
        <end position="20"/>
    </location>
</feature>
<evidence type="ECO:0000313" key="2">
    <source>
        <dbReference type="EMBL" id="AFZ81213.1"/>
    </source>
</evidence>
<dbReference type="GeneID" id="15805345"/>
<reference evidence="2 3" key="1">
    <citation type="journal article" date="2012" name="BMC Genomics">
        <title>Comparative genomic analysis and phylogenetic position of Theileria equi.</title>
        <authorList>
            <person name="Kappmeyer L.S."/>
            <person name="Thiagarajan M."/>
            <person name="Herndon D.R."/>
            <person name="Ramsay J.D."/>
            <person name="Caler E."/>
            <person name="Djikeng A."/>
            <person name="Gillespie J.J."/>
            <person name="Lau A.O."/>
            <person name="Roalson E.H."/>
            <person name="Silva J.C."/>
            <person name="Silva M.G."/>
            <person name="Suarez C.E."/>
            <person name="Ueti M.W."/>
            <person name="Nene V.M."/>
            <person name="Mealey R.H."/>
            <person name="Knowles D.P."/>
            <person name="Brayton K.A."/>
        </authorList>
    </citation>
    <scope>NUCLEOTIDE SEQUENCE [LARGE SCALE GENOMIC DNA]</scope>
    <source>
        <strain evidence="2 3">WA</strain>
    </source>
</reference>
<dbReference type="RefSeq" id="XP_004830879.1">
    <property type="nucleotide sequence ID" value="XM_004830822.1"/>
</dbReference>
<dbReference type="VEuPathDB" id="PiroplasmaDB:BEWA_006220"/>
<proteinExistence type="predicted"/>
<name>L0B122_THEEQ</name>
<accession>L0B122</accession>
<feature type="region of interest" description="Disordered" evidence="1">
    <location>
        <begin position="367"/>
        <end position="387"/>
    </location>
</feature>
<dbReference type="OrthoDB" id="361569at2759"/>
<keyword evidence="3" id="KW-1185">Reference proteome</keyword>
<dbReference type="KEGG" id="beq:BEWA_006220"/>
<organism evidence="2 3">
    <name type="scientific">Theileria equi strain WA</name>
    <dbReference type="NCBI Taxonomy" id="1537102"/>
    <lineage>
        <taxon>Eukaryota</taxon>
        <taxon>Sar</taxon>
        <taxon>Alveolata</taxon>
        <taxon>Apicomplexa</taxon>
        <taxon>Aconoidasida</taxon>
        <taxon>Piroplasmida</taxon>
        <taxon>Theileriidae</taxon>
        <taxon>Theileria</taxon>
    </lineage>
</organism>
<evidence type="ECO:0000313" key="3">
    <source>
        <dbReference type="Proteomes" id="UP000031512"/>
    </source>
</evidence>